<dbReference type="PANTHER" id="PTHR40257">
    <property type="match status" value="1"/>
</dbReference>
<evidence type="ECO:0000313" key="2">
    <source>
        <dbReference type="Proteomes" id="UP000481861"/>
    </source>
</evidence>
<dbReference type="EMBL" id="JAADJZ010000027">
    <property type="protein sequence ID" value="KAF2866531.1"/>
    <property type="molecule type" value="Genomic_DNA"/>
</dbReference>
<organism evidence="1 2">
    <name type="scientific">Massariosphaeria phaeospora</name>
    <dbReference type="NCBI Taxonomy" id="100035"/>
    <lineage>
        <taxon>Eukaryota</taxon>
        <taxon>Fungi</taxon>
        <taxon>Dikarya</taxon>
        <taxon>Ascomycota</taxon>
        <taxon>Pezizomycotina</taxon>
        <taxon>Dothideomycetes</taxon>
        <taxon>Pleosporomycetidae</taxon>
        <taxon>Pleosporales</taxon>
        <taxon>Pleosporales incertae sedis</taxon>
        <taxon>Massariosphaeria</taxon>
    </lineage>
</organism>
<protein>
    <recommendedName>
        <fullName evidence="3">DUF1330 domain-containing protein</fullName>
    </recommendedName>
</protein>
<name>A0A7C8I2U0_9PLEO</name>
<comment type="caution">
    <text evidence="1">The sequence shown here is derived from an EMBL/GenBank/DDBJ whole genome shotgun (WGS) entry which is preliminary data.</text>
</comment>
<reference evidence="1 2" key="1">
    <citation type="submission" date="2020-01" db="EMBL/GenBank/DDBJ databases">
        <authorList>
            <consortium name="DOE Joint Genome Institute"/>
            <person name="Haridas S."/>
            <person name="Albert R."/>
            <person name="Binder M."/>
            <person name="Bloem J."/>
            <person name="Labutti K."/>
            <person name="Salamov A."/>
            <person name="Andreopoulos B."/>
            <person name="Baker S.E."/>
            <person name="Barry K."/>
            <person name="Bills G."/>
            <person name="Bluhm B.H."/>
            <person name="Cannon C."/>
            <person name="Castanera R."/>
            <person name="Culley D.E."/>
            <person name="Daum C."/>
            <person name="Ezra D."/>
            <person name="Gonzalez J.B."/>
            <person name="Henrissat B."/>
            <person name="Kuo A."/>
            <person name="Liang C."/>
            <person name="Lipzen A."/>
            <person name="Lutzoni F."/>
            <person name="Magnuson J."/>
            <person name="Mondo S."/>
            <person name="Nolan M."/>
            <person name="Ohm R."/>
            <person name="Pangilinan J."/>
            <person name="Park H.-J.H."/>
            <person name="Ramirez L."/>
            <person name="Alfaro M."/>
            <person name="Sun H."/>
            <person name="Tritt A."/>
            <person name="Yoshinaga Y."/>
            <person name="Zwiers L.-H.L."/>
            <person name="Turgeon B.G."/>
            <person name="Goodwin S.B."/>
            <person name="Spatafora J.W."/>
            <person name="Crous P.W."/>
            <person name="Grigoriev I.V."/>
        </authorList>
    </citation>
    <scope>NUCLEOTIDE SEQUENCE [LARGE SCALE GENOMIC DNA]</scope>
    <source>
        <strain evidence="1 2">CBS 611.86</strain>
    </source>
</reference>
<keyword evidence="2" id="KW-1185">Reference proteome</keyword>
<evidence type="ECO:0008006" key="3">
    <source>
        <dbReference type="Google" id="ProtNLM"/>
    </source>
</evidence>
<accession>A0A7C8I2U0</accession>
<dbReference type="AlphaFoldDB" id="A0A7C8I2U0"/>
<dbReference type="OrthoDB" id="265717at2759"/>
<dbReference type="Proteomes" id="UP000481861">
    <property type="component" value="Unassembled WGS sequence"/>
</dbReference>
<proteinExistence type="predicted"/>
<dbReference type="Gene3D" id="3.30.70.100">
    <property type="match status" value="1"/>
</dbReference>
<dbReference type="PANTHER" id="PTHR40257:SF1">
    <property type="entry name" value="DUF1330 DOMAIN-CONTAINING PROTEIN"/>
    <property type="match status" value="1"/>
</dbReference>
<sequence>MPLCSLYLISLKSPIPTFLSTLHSTLHSTPLQPLLISKVLRWIILPTILSTSPLLAQNIHWDILLITPGTSPLPQDLQSLIHHQWRLTAGIPSTLLKDFSAKNHELLHPSPETVPKLHGLGDTNKFNLPSSSQNLELSPDLHSWIHAFHATQTRESRGAVSMLNLLAFKPGMKPSYLNYGRAFADSVGARRGGNAKIVGTVVSVEGEEEMVAGGGWDEVAVAHYPSILHFAEMLAAEDYQAVNRRWRVPALRDTFILCTSEIGIEEVGGERRATGKL</sequence>
<evidence type="ECO:0000313" key="1">
    <source>
        <dbReference type="EMBL" id="KAF2866531.1"/>
    </source>
</evidence>
<gene>
    <name evidence="1" type="ORF">BDV95DRAFT_598786</name>
</gene>